<keyword evidence="9" id="KW-1185">Reference proteome</keyword>
<gene>
    <name evidence="8" type="ORF">SAMN05216290_1157</name>
</gene>
<keyword evidence="4 8" id="KW-0808">Transferase</keyword>
<dbReference type="Gene3D" id="3.40.640.10">
    <property type="entry name" value="Type I PLP-dependent aspartate aminotransferase-like (Major domain)"/>
    <property type="match status" value="1"/>
</dbReference>
<evidence type="ECO:0000259" key="7">
    <source>
        <dbReference type="Pfam" id="PF00155"/>
    </source>
</evidence>
<evidence type="ECO:0000256" key="2">
    <source>
        <dbReference type="ARBA" id="ARBA00007441"/>
    </source>
</evidence>
<feature type="domain" description="Aminotransferase class I/classII large" evidence="7">
    <location>
        <begin position="45"/>
        <end position="409"/>
    </location>
</feature>
<reference evidence="9" key="1">
    <citation type="submission" date="2016-10" db="EMBL/GenBank/DDBJ databases">
        <authorList>
            <person name="Varghese N."/>
            <person name="Submissions S."/>
        </authorList>
    </citation>
    <scope>NUCLEOTIDE SEQUENCE [LARGE SCALE GENOMIC DNA]</scope>
    <source>
        <strain evidence="9">CGMCC 1.12402</strain>
    </source>
</reference>
<dbReference type="Gene3D" id="3.90.1150.10">
    <property type="entry name" value="Aspartate Aminotransferase, domain 1"/>
    <property type="match status" value="1"/>
</dbReference>
<evidence type="ECO:0000256" key="6">
    <source>
        <dbReference type="ARBA" id="ARBA00026106"/>
    </source>
</evidence>
<comment type="similarity">
    <text evidence="2">Belongs to the class-I pyridoxal-phosphate-dependent aminotransferase family.</text>
</comment>
<dbReference type="CDD" id="cd00609">
    <property type="entry name" value="AAT_like"/>
    <property type="match status" value="1"/>
</dbReference>
<keyword evidence="5" id="KW-0663">Pyridoxal phosphate</keyword>
<dbReference type="Proteomes" id="UP000199437">
    <property type="component" value="Unassembled WGS sequence"/>
</dbReference>
<organism evidence="8 9">
    <name type="scientific">Roseivirga pacifica</name>
    <dbReference type="NCBI Taxonomy" id="1267423"/>
    <lineage>
        <taxon>Bacteria</taxon>
        <taxon>Pseudomonadati</taxon>
        <taxon>Bacteroidota</taxon>
        <taxon>Cytophagia</taxon>
        <taxon>Cytophagales</taxon>
        <taxon>Roseivirgaceae</taxon>
        <taxon>Roseivirga</taxon>
    </lineage>
</organism>
<sequence length="434" mass="49182">MRQALVSPGASELSYEIREIIIKADQLAELGRTIYFENIGDPIQKNWQIPSWIKDIISELAQNDKSYGYSHSMGEKFVRQFLAEENNKLQGAKISAEDIIFFNGLGDGISTLYQFIKPTSRIIGPSPAYSTHSSGEAAHANANPITYQLNPAKKWLPEMDDLYNQVQYNPSIVGILIINPDNPTGAVYPRKVLEDMVKIAREFDLFLLCDEIYGAITYNGAKHYPLSEVIEDLPGIAMKGMSKDMPWPGSRCGWMEFYNRGSDALFNKLFHTLQRAKMLEVCSTTLPQMAIPKVYGHKNYPAYRKATNEKIGKRSSQIAALLQDIPYLYFNETFGAFYNTIIFKPGTINSSQKLKIDNPEVEKLLDGWLQERNLKPDKRFVYYLLAAKGVCVVPISSFCSDLLGFRVTLLEENEDLLIETFTHIKEAVIEYCES</sequence>
<dbReference type="EMBL" id="FOIR01000001">
    <property type="protein sequence ID" value="SEW00051.1"/>
    <property type="molecule type" value="Genomic_DNA"/>
</dbReference>
<dbReference type="PANTHER" id="PTHR43488">
    <property type="entry name" value="GLUTAMATE-PYRUVATE AMINOTRANSFERASE ALAA"/>
    <property type="match status" value="1"/>
</dbReference>
<protein>
    <recommendedName>
        <fullName evidence="6">alanine transaminase</fullName>
        <ecNumber evidence="6">2.6.1.2</ecNumber>
    </recommendedName>
</protein>
<dbReference type="InterPro" id="IPR004839">
    <property type="entry name" value="Aminotransferase_I/II_large"/>
</dbReference>
<dbReference type="GO" id="GO:0004021">
    <property type="term" value="F:L-alanine:2-oxoglutarate aminotransferase activity"/>
    <property type="evidence" value="ECO:0007669"/>
    <property type="project" value="UniProtKB-EC"/>
</dbReference>
<evidence type="ECO:0000256" key="1">
    <source>
        <dbReference type="ARBA" id="ARBA00001933"/>
    </source>
</evidence>
<dbReference type="InterPro" id="IPR015421">
    <property type="entry name" value="PyrdxlP-dep_Trfase_major"/>
</dbReference>
<dbReference type="AlphaFoldDB" id="A0A1I0NFH6"/>
<evidence type="ECO:0000313" key="8">
    <source>
        <dbReference type="EMBL" id="SEW00051.1"/>
    </source>
</evidence>
<dbReference type="EC" id="2.6.1.2" evidence="6"/>
<dbReference type="Pfam" id="PF00155">
    <property type="entry name" value="Aminotran_1_2"/>
    <property type="match status" value="1"/>
</dbReference>
<dbReference type="GO" id="GO:0030170">
    <property type="term" value="F:pyridoxal phosphate binding"/>
    <property type="evidence" value="ECO:0007669"/>
    <property type="project" value="InterPro"/>
</dbReference>
<proteinExistence type="inferred from homology"/>
<dbReference type="OrthoDB" id="9802328at2"/>
<dbReference type="InterPro" id="IPR015422">
    <property type="entry name" value="PyrdxlP-dep_Trfase_small"/>
</dbReference>
<dbReference type="NCBIfam" id="NF005334">
    <property type="entry name" value="PRK06855.1"/>
    <property type="match status" value="1"/>
</dbReference>
<evidence type="ECO:0000256" key="3">
    <source>
        <dbReference type="ARBA" id="ARBA00022576"/>
    </source>
</evidence>
<dbReference type="GeneID" id="99985889"/>
<name>A0A1I0NFH6_9BACT</name>
<dbReference type="InterPro" id="IPR015424">
    <property type="entry name" value="PyrdxlP-dep_Trfase"/>
</dbReference>
<dbReference type="STRING" id="1267423.SAMN05216290_1157"/>
<comment type="cofactor">
    <cofactor evidence="1">
        <name>pyridoxal 5'-phosphate</name>
        <dbReference type="ChEBI" id="CHEBI:597326"/>
    </cofactor>
</comment>
<dbReference type="PANTHER" id="PTHR43488:SF2">
    <property type="entry name" value="GLUTAMATE-PYRUVATE AMINOTRANSFERASE ALAA"/>
    <property type="match status" value="1"/>
</dbReference>
<evidence type="ECO:0000256" key="5">
    <source>
        <dbReference type="ARBA" id="ARBA00022898"/>
    </source>
</evidence>
<dbReference type="RefSeq" id="WP_090257561.1">
    <property type="nucleotide sequence ID" value="NZ_FOIR01000001.1"/>
</dbReference>
<dbReference type="InterPro" id="IPR051926">
    <property type="entry name" value="Ala_Aminotransferase"/>
</dbReference>
<evidence type="ECO:0000313" key="9">
    <source>
        <dbReference type="Proteomes" id="UP000199437"/>
    </source>
</evidence>
<dbReference type="SUPFAM" id="SSF53383">
    <property type="entry name" value="PLP-dependent transferases"/>
    <property type="match status" value="1"/>
</dbReference>
<keyword evidence="3 8" id="KW-0032">Aminotransferase</keyword>
<evidence type="ECO:0000256" key="4">
    <source>
        <dbReference type="ARBA" id="ARBA00022679"/>
    </source>
</evidence>
<accession>A0A1I0NFH6</accession>